<keyword evidence="1" id="KW-0805">Transcription regulation</keyword>
<feature type="domain" description="HTH gntR-type" evidence="4">
    <location>
        <begin position="11"/>
        <end position="79"/>
    </location>
</feature>
<comment type="caution">
    <text evidence="5">The sequence shown here is derived from an EMBL/GenBank/DDBJ whole genome shotgun (WGS) entry which is preliminary data.</text>
</comment>
<dbReference type="PROSITE" id="PS50949">
    <property type="entry name" value="HTH_GNTR"/>
    <property type="match status" value="1"/>
</dbReference>
<evidence type="ECO:0000313" key="6">
    <source>
        <dbReference type="Proteomes" id="UP001500689"/>
    </source>
</evidence>
<dbReference type="RefSeq" id="WP_344858846.1">
    <property type="nucleotide sequence ID" value="NZ_BAAAZN010000004.1"/>
</dbReference>
<dbReference type="PANTHER" id="PTHR38445:SF9">
    <property type="entry name" value="HTH-TYPE TRANSCRIPTIONAL REPRESSOR YTRA"/>
    <property type="match status" value="1"/>
</dbReference>
<dbReference type="CDD" id="cd07377">
    <property type="entry name" value="WHTH_GntR"/>
    <property type="match status" value="1"/>
</dbReference>
<evidence type="ECO:0000256" key="3">
    <source>
        <dbReference type="ARBA" id="ARBA00023163"/>
    </source>
</evidence>
<dbReference type="Pfam" id="PF00392">
    <property type="entry name" value="GntR"/>
    <property type="match status" value="1"/>
</dbReference>
<organism evidence="5 6">
    <name type="scientific">Amycolatopsis ultiminotia</name>
    <dbReference type="NCBI Taxonomy" id="543629"/>
    <lineage>
        <taxon>Bacteria</taxon>
        <taxon>Bacillati</taxon>
        <taxon>Actinomycetota</taxon>
        <taxon>Actinomycetes</taxon>
        <taxon>Pseudonocardiales</taxon>
        <taxon>Pseudonocardiaceae</taxon>
        <taxon>Amycolatopsis</taxon>
    </lineage>
</organism>
<dbReference type="SMART" id="SM00345">
    <property type="entry name" value="HTH_GNTR"/>
    <property type="match status" value="1"/>
</dbReference>
<keyword evidence="2" id="KW-0238">DNA-binding</keyword>
<accession>A0ABP6VT52</accession>
<protein>
    <submittedName>
        <fullName evidence="5">GntR family transcriptional regulator</fullName>
    </submittedName>
</protein>
<evidence type="ECO:0000313" key="5">
    <source>
        <dbReference type="EMBL" id="GAA3540334.1"/>
    </source>
</evidence>
<evidence type="ECO:0000256" key="1">
    <source>
        <dbReference type="ARBA" id="ARBA00023015"/>
    </source>
</evidence>
<dbReference type="Proteomes" id="UP001500689">
    <property type="component" value="Unassembled WGS sequence"/>
</dbReference>
<keyword evidence="3" id="KW-0804">Transcription</keyword>
<gene>
    <name evidence="5" type="ORF">GCM10022222_24990</name>
</gene>
<dbReference type="SUPFAM" id="SSF46785">
    <property type="entry name" value="Winged helix' DNA-binding domain"/>
    <property type="match status" value="1"/>
</dbReference>
<evidence type="ECO:0000259" key="4">
    <source>
        <dbReference type="PROSITE" id="PS50949"/>
    </source>
</evidence>
<dbReference type="Gene3D" id="1.10.10.10">
    <property type="entry name" value="Winged helix-like DNA-binding domain superfamily/Winged helix DNA-binding domain"/>
    <property type="match status" value="1"/>
</dbReference>
<name>A0ABP6VT52_9PSEU</name>
<evidence type="ECO:0000256" key="2">
    <source>
        <dbReference type="ARBA" id="ARBA00023125"/>
    </source>
</evidence>
<dbReference type="EMBL" id="BAAAZN010000004">
    <property type="protein sequence ID" value="GAA3540334.1"/>
    <property type="molecule type" value="Genomic_DNA"/>
</dbReference>
<reference evidence="6" key="1">
    <citation type="journal article" date="2019" name="Int. J. Syst. Evol. Microbiol.">
        <title>The Global Catalogue of Microorganisms (GCM) 10K type strain sequencing project: providing services to taxonomists for standard genome sequencing and annotation.</title>
        <authorList>
            <consortium name="The Broad Institute Genomics Platform"/>
            <consortium name="The Broad Institute Genome Sequencing Center for Infectious Disease"/>
            <person name="Wu L."/>
            <person name="Ma J."/>
        </authorList>
    </citation>
    <scope>NUCLEOTIDE SEQUENCE [LARGE SCALE GENOMIC DNA]</scope>
    <source>
        <strain evidence="6">JCM 16898</strain>
    </source>
</reference>
<sequence>MSVSYDSTSPVPPYEQVRSSLATQINDGTLAVGAKLPTVRAMAADLGIAPNTVARAYRELEEAGLLETRGRAGTFVGAAGDEVRTKARTAAATYASAIRQLGLSADEGLSIAEAALRQVQ</sequence>
<keyword evidence="6" id="KW-1185">Reference proteome</keyword>
<dbReference type="PANTHER" id="PTHR38445">
    <property type="entry name" value="HTH-TYPE TRANSCRIPTIONAL REPRESSOR YTRA"/>
    <property type="match status" value="1"/>
</dbReference>
<dbReference type="InterPro" id="IPR036390">
    <property type="entry name" value="WH_DNA-bd_sf"/>
</dbReference>
<dbReference type="InterPro" id="IPR000524">
    <property type="entry name" value="Tscrpt_reg_HTH_GntR"/>
</dbReference>
<dbReference type="InterPro" id="IPR036388">
    <property type="entry name" value="WH-like_DNA-bd_sf"/>
</dbReference>
<proteinExistence type="predicted"/>